<evidence type="ECO:0000313" key="2">
    <source>
        <dbReference type="Proteomes" id="UP000185221"/>
    </source>
</evidence>
<sequence length="137" mass="15654">MAFFLILVYLLKPNYKLFHTMNRLFLLFCLTFVSAYEVHAQTTFVLEPSQSMIMTGKGPGQDATINPYQGQDCFAIVENIGDRQFTVRIQQDGKIINEITILKGESKKIKLLKEQELYLDPNPKGTAKASVDYEKIK</sequence>
<dbReference type="STRING" id="226505.SAMN05444394_0870"/>
<reference evidence="2" key="1">
    <citation type="submission" date="2016-11" db="EMBL/GenBank/DDBJ databases">
        <authorList>
            <person name="Varghese N."/>
            <person name="Submissions S."/>
        </authorList>
    </citation>
    <scope>NUCLEOTIDE SEQUENCE [LARGE SCALE GENOMIC DNA]</scope>
    <source>
        <strain evidence="2">DSM 15292</strain>
    </source>
</reference>
<name>A0A1N6DGK3_9BACT</name>
<protein>
    <submittedName>
        <fullName evidence="1">Uncharacterized protein</fullName>
    </submittedName>
</protein>
<proteinExistence type="predicted"/>
<dbReference type="AlphaFoldDB" id="A0A1N6DGK3"/>
<dbReference type="Proteomes" id="UP000185221">
    <property type="component" value="Unassembled WGS sequence"/>
</dbReference>
<dbReference type="EMBL" id="FSRC01000001">
    <property type="protein sequence ID" value="SIN69856.1"/>
    <property type="molecule type" value="Genomic_DNA"/>
</dbReference>
<gene>
    <name evidence="1" type="ORF">SAMN05444394_0870</name>
</gene>
<evidence type="ECO:0000313" key="1">
    <source>
        <dbReference type="EMBL" id="SIN69856.1"/>
    </source>
</evidence>
<keyword evidence="2" id="KW-1185">Reference proteome</keyword>
<organism evidence="1 2">
    <name type="scientific">Algoriphagus halophilus</name>
    <dbReference type="NCBI Taxonomy" id="226505"/>
    <lineage>
        <taxon>Bacteria</taxon>
        <taxon>Pseudomonadati</taxon>
        <taxon>Bacteroidota</taxon>
        <taxon>Cytophagia</taxon>
        <taxon>Cytophagales</taxon>
        <taxon>Cyclobacteriaceae</taxon>
        <taxon>Algoriphagus</taxon>
    </lineage>
</organism>
<accession>A0A1N6DGK3</accession>